<gene>
    <name evidence="1" type="ORF">H8S62_03480</name>
</gene>
<accession>A0A8J6MBX4</accession>
<protein>
    <submittedName>
        <fullName evidence="1">DUF2634 domain-containing protein</fullName>
    </submittedName>
</protein>
<dbReference type="SUPFAM" id="SSF160719">
    <property type="entry name" value="gpW/gp25-like"/>
    <property type="match status" value="1"/>
</dbReference>
<sequence length="140" mass="15644">MVKELFPIAPGPAEDARRSLPLYRDIAWDRERNAPRWQDGEPVFAEGLEAVLTWAVNAVGTARYRWEQFSPDYGCSLAALTGQPYGEDTKLAEAERYVREALMVSPYITGVRVSGTAFSGGRFSMDLKLETIYGEVSFDV</sequence>
<dbReference type="Proteomes" id="UP000607645">
    <property type="component" value="Unassembled WGS sequence"/>
</dbReference>
<comment type="caution">
    <text evidence="1">The sequence shown here is derived from an EMBL/GenBank/DDBJ whole genome shotgun (WGS) entry which is preliminary data.</text>
</comment>
<dbReference type="EMBL" id="JACOPQ010000002">
    <property type="protein sequence ID" value="MBC5736070.1"/>
    <property type="molecule type" value="Genomic_DNA"/>
</dbReference>
<evidence type="ECO:0000313" key="1">
    <source>
        <dbReference type="EMBL" id="MBC5736070.1"/>
    </source>
</evidence>
<keyword evidence="2" id="KW-1185">Reference proteome</keyword>
<organism evidence="1 2">
    <name type="scientific">Lawsonibacter faecis</name>
    <dbReference type="NCBI Taxonomy" id="2763052"/>
    <lineage>
        <taxon>Bacteria</taxon>
        <taxon>Bacillati</taxon>
        <taxon>Bacillota</taxon>
        <taxon>Clostridia</taxon>
        <taxon>Eubacteriales</taxon>
        <taxon>Oscillospiraceae</taxon>
        <taxon>Lawsonibacter</taxon>
    </lineage>
</organism>
<dbReference type="Pfam" id="PF10934">
    <property type="entry name" value="Sheath_initiator"/>
    <property type="match status" value="1"/>
</dbReference>
<name>A0A8J6MBX4_9FIRM</name>
<dbReference type="AlphaFoldDB" id="A0A8J6MBX4"/>
<proteinExistence type="predicted"/>
<reference evidence="1" key="1">
    <citation type="submission" date="2020-08" db="EMBL/GenBank/DDBJ databases">
        <title>Genome public.</title>
        <authorList>
            <person name="Liu C."/>
            <person name="Sun Q."/>
        </authorList>
    </citation>
    <scope>NUCLEOTIDE SEQUENCE</scope>
    <source>
        <strain evidence="1">NSJ-52</strain>
    </source>
</reference>
<dbReference type="InterPro" id="IPR020288">
    <property type="entry name" value="Sheath_initiator"/>
</dbReference>
<dbReference type="RefSeq" id="WP_186918467.1">
    <property type="nucleotide sequence ID" value="NZ_JACOPQ010000002.1"/>
</dbReference>
<evidence type="ECO:0000313" key="2">
    <source>
        <dbReference type="Proteomes" id="UP000607645"/>
    </source>
</evidence>